<feature type="region of interest" description="Disordered" evidence="1">
    <location>
        <begin position="156"/>
        <end position="197"/>
    </location>
</feature>
<feature type="compositionally biased region" description="Pro residues" evidence="1">
    <location>
        <begin position="163"/>
        <end position="177"/>
    </location>
</feature>
<dbReference type="InterPro" id="IPR014756">
    <property type="entry name" value="Ig_E-set"/>
</dbReference>
<dbReference type="STRING" id="765915.A0A1Y2HCW8"/>
<name>A0A1Y2HCW8_9FUNG</name>
<dbReference type="CDD" id="cd00102">
    <property type="entry name" value="IPT"/>
    <property type="match status" value="1"/>
</dbReference>
<dbReference type="SMART" id="SM00429">
    <property type="entry name" value="IPT"/>
    <property type="match status" value="1"/>
</dbReference>
<dbReference type="InterPro" id="IPR002909">
    <property type="entry name" value="IPT_dom"/>
</dbReference>
<organism evidence="3 4">
    <name type="scientific">Catenaria anguillulae PL171</name>
    <dbReference type="NCBI Taxonomy" id="765915"/>
    <lineage>
        <taxon>Eukaryota</taxon>
        <taxon>Fungi</taxon>
        <taxon>Fungi incertae sedis</taxon>
        <taxon>Blastocladiomycota</taxon>
        <taxon>Blastocladiomycetes</taxon>
        <taxon>Blastocladiales</taxon>
        <taxon>Catenariaceae</taxon>
        <taxon>Catenaria</taxon>
    </lineage>
</organism>
<feature type="compositionally biased region" description="Acidic residues" evidence="1">
    <location>
        <begin position="742"/>
        <end position="756"/>
    </location>
</feature>
<dbReference type="InterPro" id="IPR057962">
    <property type="entry name" value="SPT23_MGA2_DBD"/>
</dbReference>
<dbReference type="OrthoDB" id="71307at2759"/>
<feature type="region of interest" description="Disordered" evidence="1">
    <location>
        <begin position="394"/>
        <end position="446"/>
    </location>
</feature>
<accession>A0A1Y2HCW8</accession>
<sequence length="769" mass="80339">MAPPAIASALPLIPASAPPAPADPYAFMSAASTGFPLHAAAAAASSASLYAHHSLLAGAGNGIPAGPFQIRILGVPTVGAKSRVETQIKLCLQLVSASACVGKRRCGRGGARLVEPSSMSEERDTLWLHGKVICASDPEKIVKVCSGCVQRETKRASRRKYPPKPLPADPVTLPTPPASVSNSPTPRPASATAPANPPVSDILMSERKTMLIHAPPVLDFASGDAMLPLRIPCYCRHHKEKLGFILQFELRDTQGRVVAKGESAPILITDDHKTSKKSQPKETEATEANAIARCSSILFAHVTSWPARHSPANHICNLVLGYLASRVGHAAIAAHVTHIGHFAASRLEAQQQQHQDVQMFGADLLSQVMYLPNMSSAPNSASALLSSVQSPPASMATAAESGDTYARKRPRVTPPPLLAHAGGSGQASQVASPISPPHTAHGSPGLAGGVPLGNLVFAPAASTSPSPQRLPPVPSGTISPSSLSFGSNSSTSATAADIEAFTAAIQQPFMAALQLPTSVAQAQANPAMAAMTTMQPLTLPIVASTATAVDANALMFQQFATSQQQQQPIPLAQFLQAAGAISAVVPQHPPMGVMTAQQQQQQPLAMSMPAAPEPASTSWLPKLERVVPNEGPLQGGIEVTVLGTGFNESLTVQFGSVPAHTVYWSPNTLVCTVPPGTQPGPVPVVIKQVADLGLTDTNQAQAPPVTFTYKDGMHALDKHLQEFLVDSVFHDVGGEQQQQQDESGDDSAFDMSDEDEYSRSVCPSPTPLH</sequence>
<reference evidence="3 4" key="1">
    <citation type="submission" date="2016-07" db="EMBL/GenBank/DDBJ databases">
        <title>Pervasive Adenine N6-methylation of Active Genes in Fungi.</title>
        <authorList>
            <consortium name="DOE Joint Genome Institute"/>
            <person name="Mondo S.J."/>
            <person name="Dannebaum R.O."/>
            <person name="Kuo R.C."/>
            <person name="Labutti K."/>
            <person name="Haridas S."/>
            <person name="Kuo A."/>
            <person name="Salamov A."/>
            <person name="Ahrendt S.R."/>
            <person name="Lipzen A."/>
            <person name="Sullivan W."/>
            <person name="Andreopoulos W.B."/>
            <person name="Clum A."/>
            <person name="Lindquist E."/>
            <person name="Daum C."/>
            <person name="Ramamoorthy G.K."/>
            <person name="Gryganskyi A."/>
            <person name="Culley D."/>
            <person name="Magnuson J.K."/>
            <person name="James T.Y."/>
            <person name="O'Malley M.A."/>
            <person name="Stajich J.E."/>
            <person name="Spatafora J.W."/>
            <person name="Visel A."/>
            <person name="Grigoriev I.V."/>
        </authorList>
    </citation>
    <scope>NUCLEOTIDE SEQUENCE [LARGE SCALE GENOMIC DNA]</scope>
    <source>
        <strain evidence="3 4">PL171</strain>
    </source>
</reference>
<proteinExistence type="predicted"/>
<dbReference type="AlphaFoldDB" id="A0A1Y2HCW8"/>
<comment type="caution">
    <text evidence="3">The sequence shown here is derived from an EMBL/GenBank/DDBJ whole genome shotgun (WGS) entry which is preliminary data.</text>
</comment>
<dbReference type="Proteomes" id="UP000193411">
    <property type="component" value="Unassembled WGS sequence"/>
</dbReference>
<dbReference type="EMBL" id="MCFL01000054">
    <property type="protein sequence ID" value="ORZ31824.1"/>
    <property type="molecule type" value="Genomic_DNA"/>
</dbReference>
<dbReference type="Gene3D" id="2.60.40.10">
    <property type="entry name" value="Immunoglobulins"/>
    <property type="match status" value="1"/>
</dbReference>
<dbReference type="Pfam" id="PF25603">
    <property type="entry name" value="SPT23_MGA2_DBD"/>
    <property type="match status" value="1"/>
</dbReference>
<evidence type="ECO:0000259" key="2">
    <source>
        <dbReference type="SMART" id="SM00429"/>
    </source>
</evidence>
<evidence type="ECO:0000313" key="4">
    <source>
        <dbReference type="Proteomes" id="UP000193411"/>
    </source>
</evidence>
<feature type="compositionally biased region" description="Low complexity" evidence="1">
    <location>
        <begin position="479"/>
        <end position="489"/>
    </location>
</feature>
<evidence type="ECO:0000313" key="3">
    <source>
        <dbReference type="EMBL" id="ORZ31824.1"/>
    </source>
</evidence>
<feature type="compositionally biased region" description="Low complexity" evidence="1">
    <location>
        <begin position="181"/>
        <end position="197"/>
    </location>
</feature>
<evidence type="ECO:0000256" key="1">
    <source>
        <dbReference type="SAM" id="MobiDB-lite"/>
    </source>
</evidence>
<keyword evidence="4" id="KW-1185">Reference proteome</keyword>
<dbReference type="Pfam" id="PF01833">
    <property type="entry name" value="TIG"/>
    <property type="match status" value="1"/>
</dbReference>
<feature type="region of interest" description="Disordered" evidence="1">
    <location>
        <begin position="734"/>
        <end position="769"/>
    </location>
</feature>
<feature type="region of interest" description="Disordered" evidence="1">
    <location>
        <begin position="460"/>
        <end position="489"/>
    </location>
</feature>
<dbReference type="InterPro" id="IPR013783">
    <property type="entry name" value="Ig-like_fold"/>
</dbReference>
<protein>
    <recommendedName>
        <fullName evidence="2">IPT/TIG domain-containing protein</fullName>
    </recommendedName>
</protein>
<feature type="domain" description="IPT/TIG" evidence="2">
    <location>
        <begin position="620"/>
        <end position="710"/>
    </location>
</feature>
<dbReference type="SUPFAM" id="SSF81296">
    <property type="entry name" value="E set domains"/>
    <property type="match status" value="1"/>
</dbReference>
<gene>
    <name evidence="3" type="ORF">BCR44DRAFT_1463516</name>
</gene>